<evidence type="ECO:0000256" key="5">
    <source>
        <dbReference type="ARBA" id="ARBA00022989"/>
    </source>
</evidence>
<evidence type="ECO:0000256" key="3">
    <source>
        <dbReference type="ARBA" id="ARBA00022692"/>
    </source>
</evidence>
<dbReference type="Proteomes" id="UP001230188">
    <property type="component" value="Unassembled WGS sequence"/>
</dbReference>
<evidence type="ECO:0000256" key="2">
    <source>
        <dbReference type="ARBA" id="ARBA00022448"/>
    </source>
</evidence>
<name>A0AAD7UJ27_9STRA</name>
<dbReference type="GO" id="GO:0005794">
    <property type="term" value="C:Golgi apparatus"/>
    <property type="evidence" value="ECO:0007669"/>
    <property type="project" value="TreeGrafter"/>
</dbReference>
<dbReference type="AlphaFoldDB" id="A0AAD7UJ27"/>
<protein>
    <recommendedName>
        <fullName evidence="8">t-SNARE coiled-coil homology domain-containing protein</fullName>
    </recommendedName>
</protein>
<keyword evidence="10" id="KW-1185">Reference proteome</keyword>
<evidence type="ECO:0000313" key="10">
    <source>
        <dbReference type="Proteomes" id="UP001230188"/>
    </source>
</evidence>
<evidence type="ECO:0000256" key="1">
    <source>
        <dbReference type="ARBA" id="ARBA00004211"/>
    </source>
</evidence>
<dbReference type="Gene3D" id="1.20.5.110">
    <property type="match status" value="1"/>
</dbReference>
<dbReference type="GO" id="GO:0012507">
    <property type="term" value="C:ER to Golgi transport vesicle membrane"/>
    <property type="evidence" value="ECO:0007669"/>
    <property type="project" value="TreeGrafter"/>
</dbReference>
<reference evidence="9" key="1">
    <citation type="submission" date="2023-01" db="EMBL/GenBank/DDBJ databases">
        <title>Metagenome sequencing of chrysophaentin producing Chrysophaeum taylorii.</title>
        <authorList>
            <person name="Davison J."/>
            <person name="Bewley C."/>
        </authorList>
    </citation>
    <scope>NUCLEOTIDE SEQUENCE</scope>
    <source>
        <strain evidence="9">NIES-1699</strain>
    </source>
</reference>
<dbReference type="GO" id="GO:0000149">
    <property type="term" value="F:SNARE binding"/>
    <property type="evidence" value="ECO:0007669"/>
    <property type="project" value="TreeGrafter"/>
</dbReference>
<dbReference type="GO" id="GO:0005484">
    <property type="term" value="F:SNAP receptor activity"/>
    <property type="evidence" value="ECO:0007669"/>
    <property type="project" value="InterPro"/>
</dbReference>
<sequence length="221" mass="24706">MASSDVDYWCERYSEAVQEAKSLEKSTGAEGIERCESALKNARTKKKSFALELRLVRDREVKAQYGSKMAALDAQCEEVEAAISRARLLEGAAAHEVSSGNGNLDYLEAADRLQDQTEESLGRTLKLVEASREVGESTLSEQQRQREQLTKISDDVTRIEDNLARADKLIRNFTKRMLGDRMIQILAFLNFVAFFVVIVYVVFTGKGINTNDSKKDNPSIG</sequence>
<dbReference type="GO" id="GO:0006906">
    <property type="term" value="P:vesicle fusion"/>
    <property type="evidence" value="ECO:0007669"/>
    <property type="project" value="TreeGrafter"/>
</dbReference>
<evidence type="ECO:0000313" key="9">
    <source>
        <dbReference type="EMBL" id="KAJ8608805.1"/>
    </source>
</evidence>
<dbReference type="GO" id="GO:0031902">
    <property type="term" value="C:late endosome membrane"/>
    <property type="evidence" value="ECO:0007669"/>
    <property type="project" value="TreeGrafter"/>
</dbReference>
<dbReference type="CDD" id="cd15861">
    <property type="entry name" value="SNARE_SNAP25N_23N_29N_SEC9N"/>
    <property type="match status" value="1"/>
</dbReference>
<dbReference type="Pfam" id="PF03908">
    <property type="entry name" value="Sec20"/>
    <property type="match status" value="1"/>
</dbReference>
<keyword evidence="4" id="KW-0653">Protein transport</keyword>
<feature type="transmembrane region" description="Helical" evidence="7">
    <location>
        <begin position="185"/>
        <end position="203"/>
    </location>
</feature>
<dbReference type="InterPro" id="IPR000727">
    <property type="entry name" value="T_SNARE_dom"/>
</dbReference>
<comment type="subcellular location">
    <subcellularLocation>
        <location evidence="1">Membrane</location>
        <topology evidence="1">Single-pass type IV membrane protein</topology>
    </subcellularLocation>
</comment>
<dbReference type="GO" id="GO:0015031">
    <property type="term" value="P:protein transport"/>
    <property type="evidence" value="ECO:0007669"/>
    <property type="project" value="UniProtKB-KW"/>
</dbReference>
<dbReference type="InterPro" id="IPR044766">
    <property type="entry name" value="NPSN/SNAP25-like_N_SNARE"/>
</dbReference>
<dbReference type="PROSITE" id="PS50192">
    <property type="entry name" value="T_SNARE"/>
    <property type="match status" value="1"/>
</dbReference>
<proteinExistence type="predicted"/>
<dbReference type="InterPro" id="IPR056173">
    <property type="entry name" value="Sec20_C"/>
</dbReference>
<evidence type="ECO:0000256" key="7">
    <source>
        <dbReference type="SAM" id="Phobius"/>
    </source>
</evidence>
<dbReference type="GO" id="GO:0005789">
    <property type="term" value="C:endoplasmic reticulum membrane"/>
    <property type="evidence" value="ECO:0007669"/>
    <property type="project" value="TreeGrafter"/>
</dbReference>
<dbReference type="PANTHER" id="PTHR21230">
    <property type="entry name" value="VESICLE TRANSPORT V-SNARE PROTEIN VTI1-RELATED"/>
    <property type="match status" value="1"/>
</dbReference>
<dbReference type="EMBL" id="JAQMWT010000159">
    <property type="protein sequence ID" value="KAJ8608805.1"/>
    <property type="molecule type" value="Genomic_DNA"/>
</dbReference>
<dbReference type="PANTHER" id="PTHR21230:SF79">
    <property type="entry name" value="T-SNARE COILED-COIL HOMOLOGY DOMAIN-CONTAINING PROTEIN"/>
    <property type="match status" value="1"/>
</dbReference>
<organism evidence="9 10">
    <name type="scientific">Chrysophaeum taylorii</name>
    <dbReference type="NCBI Taxonomy" id="2483200"/>
    <lineage>
        <taxon>Eukaryota</taxon>
        <taxon>Sar</taxon>
        <taxon>Stramenopiles</taxon>
        <taxon>Ochrophyta</taxon>
        <taxon>Pelagophyceae</taxon>
        <taxon>Pelagomonadales</taxon>
        <taxon>Pelagomonadaceae</taxon>
        <taxon>Chrysophaeum</taxon>
    </lineage>
</organism>
<comment type="caution">
    <text evidence="9">The sequence shown here is derived from an EMBL/GenBank/DDBJ whole genome shotgun (WGS) entry which is preliminary data.</text>
</comment>
<evidence type="ECO:0000256" key="6">
    <source>
        <dbReference type="ARBA" id="ARBA00023136"/>
    </source>
</evidence>
<gene>
    <name evidence="9" type="ORF">CTAYLR_009041</name>
</gene>
<dbReference type="GO" id="GO:0031201">
    <property type="term" value="C:SNARE complex"/>
    <property type="evidence" value="ECO:0007669"/>
    <property type="project" value="InterPro"/>
</dbReference>
<keyword evidence="3 7" id="KW-0812">Transmembrane</keyword>
<keyword evidence="2" id="KW-0813">Transport</keyword>
<dbReference type="SUPFAM" id="SSF58038">
    <property type="entry name" value="SNARE fusion complex"/>
    <property type="match status" value="1"/>
</dbReference>
<keyword evidence="6 7" id="KW-0472">Membrane</keyword>
<evidence type="ECO:0000259" key="8">
    <source>
        <dbReference type="PROSITE" id="PS50192"/>
    </source>
</evidence>
<keyword evidence="5 7" id="KW-1133">Transmembrane helix</keyword>
<evidence type="ECO:0000256" key="4">
    <source>
        <dbReference type="ARBA" id="ARBA00022927"/>
    </source>
</evidence>
<accession>A0AAD7UJ27</accession>
<feature type="domain" description="T-SNARE coiled-coil homology" evidence="8">
    <location>
        <begin position="111"/>
        <end position="173"/>
    </location>
</feature>